<evidence type="ECO:0008006" key="2">
    <source>
        <dbReference type="Google" id="ProtNLM"/>
    </source>
</evidence>
<sequence>MTTYESSTTGMEIRLSVRIGPNKGLQLIKYWFPRLRSNLPKKGYANPSNRKINFQGSSDICNRTMVILNLAVEGSRLGIRSAERELIMLIIPKTNQNDT</sequence>
<organism evidence="1">
    <name type="scientific">Menopon gallinae</name>
    <name type="common">poultry shaft louse</name>
    <dbReference type="NCBI Taxonomy" id="328185"/>
    <lineage>
        <taxon>Eukaryota</taxon>
        <taxon>Metazoa</taxon>
        <taxon>Ecdysozoa</taxon>
        <taxon>Arthropoda</taxon>
        <taxon>Hexapoda</taxon>
        <taxon>Insecta</taxon>
        <taxon>Pterygota</taxon>
        <taxon>Neoptera</taxon>
        <taxon>Paraneoptera</taxon>
        <taxon>Psocodea</taxon>
        <taxon>Troctomorpha</taxon>
        <taxon>Phthiraptera</taxon>
        <taxon>Amblycera</taxon>
        <taxon>Menoponidae</taxon>
        <taxon>Menopon</taxon>
    </lineage>
</organism>
<comment type="caution">
    <text evidence="1">The sequence shown here is derived from an EMBL/GenBank/DDBJ whole genome shotgun (WGS) entry which is preliminary data.</text>
</comment>
<gene>
    <name evidence="1" type="ORF">PYX00_008285</name>
</gene>
<evidence type="ECO:0000313" key="1">
    <source>
        <dbReference type="EMBL" id="KAL0271062.1"/>
    </source>
</evidence>
<name>A0AAW2HMM7_9NEOP</name>
<accession>A0AAW2HMM7</accession>
<dbReference type="AlphaFoldDB" id="A0AAW2HMM7"/>
<protein>
    <recommendedName>
        <fullName evidence="2">Ribosomal protein S10</fullName>
    </recommendedName>
</protein>
<proteinExistence type="predicted"/>
<reference evidence="1" key="1">
    <citation type="journal article" date="2024" name="Gigascience">
        <title>Chromosome-level genome of the poultry shaft louse Menopon gallinae provides insight into the host-switching and adaptive evolution of parasitic lice.</title>
        <authorList>
            <person name="Xu Y."/>
            <person name="Ma L."/>
            <person name="Liu S."/>
            <person name="Liang Y."/>
            <person name="Liu Q."/>
            <person name="He Z."/>
            <person name="Tian L."/>
            <person name="Duan Y."/>
            <person name="Cai W."/>
            <person name="Li H."/>
            <person name="Song F."/>
        </authorList>
    </citation>
    <scope>NUCLEOTIDE SEQUENCE</scope>
    <source>
        <strain evidence="1">Cailab_2023a</strain>
    </source>
</reference>
<dbReference type="EMBL" id="JARGDH010000004">
    <property type="protein sequence ID" value="KAL0271062.1"/>
    <property type="molecule type" value="Genomic_DNA"/>
</dbReference>